<organism evidence="1">
    <name type="scientific">Anguilla anguilla</name>
    <name type="common">European freshwater eel</name>
    <name type="synonym">Muraena anguilla</name>
    <dbReference type="NCBI Taxonomy" id="7936"/>
    <lineage>
        <taxon>Eukaryota</taxon>
        <taxon>Metazoa</taxon>
        <taxon>Chordata</taxon>
        <taxon>Craniata</taxon>
        <taxon>Vertebrata</taxon>
        <taxon>Euteleostomi</taxon>
        <taxon>Actinopterygii</taxon>
        <taxon>Neopterygii</taxon>
        <taxon>Teleostei</taxon>
        <taxon>Anguilliformes</taxon>
        <taxon>Anguillidae</taxon>
        <taxon>Anguilla</taxon>
    </lineage>
</organism>
<evidence type="ECO:0000313" key="1">
    <source>
        <dbReference type="EMBL" id="JAH89123.1"/>
    </source>
</evidence>
<name>A0A0E9WI11_ANGAN</name>
<reference evidence="1" key="2">
    <citation type="journal article" date="2015" name="Fish Shellfish Immunol.">
        <title>Early steps in the European eel (Anguilla anguilla)-Vibrio vulnificus interaction in the gills: Role of the RtxA13 toxin.</title>
        <authorList>
            <person name="Callol A."/>
            <person name="Pajuelo D."/>
            <person name="Ebbesson L."/>
            <person name="Teles M."/>
            <person name="MacKenzie S."/>
            <person name="Amaro C."/>
        </authorList>
    </citation>
    <scope>NUCLEOTIDE SEQUENCE</scope>
</reference>
<sequence length="44" mass="5075">MIRNPTSSSLLIKKSFVKQTRFGEGRMHCIPKVAFLLNSHEIRC</sequence>
<proteinExistence type="predicted"/>
<reference evidence="1" key="1">
    <citation type="submission" date="2014-11" db="EMBL/GenBank/DDBJ databases">
        <authorList>
            <person name="Amaro Gonzalez C."/>
        </authorList>
    </citation>
    <scope>NUCLEOTIDE SEQUENCE</scope>
</reference>
<dbReference type="AlphaFoldDB" id="A0A0E9WI11"/>
<dbReference type="EMBL" id="GBXM01019454">
    <property type="protein sequence ID" value="JAH89123.1"/>
    <property type="molecule type" value="Transcribed_RNA"/>
</dbReference>
<protein>
    <submittedName>
        <fullName evidence="1">Uncharacterized protein</fullName>
    </submittedName>
</protein>
<accession>A0A0E9WI11</accession>